<comment type="caution">
    <text evidence="1">The sequence shown here is derived from an EMBL/GenBank/DDBJ whole genome shotgun (WGS) entry which is preliminary data.</text>
</comment>
<name>A0A4Z2I8Y7_9TELE</name>
<sequence>MVLLRDGLALAISPIITEPVHPDEAVVENSLCALHSLLGLVWGGKLDQCPFWVILEGHLSKKTFRKELWKAGWERTRWESRGPQVHGWRVHKRWWGAWGRWCVSTLDWWRLEGQHVGQIDILHYNGTEFCCVSGSCCDLDLDLYPCPCLFPYPSLAHGLGCDLCSNCGCGYDCKCDCGLFCGCSDRGTSPSVPSDERQVSDIVGRGYCSWSQSRAHFLKYLLLYMRVPCHQRPSQERQNSSHGLGMTGRSHLGMAPAYMVVLKELNMRLLGAQNTNSLDEVIDHFVHAIREDRYIAGTHDELPEHAPHLQPIFSLTGEHTRDKENLWHPSMNSIKLPMELGPGISFRVMILVFSPTSCGVISLSGMASSPAAEIPEASLAADLCKAPGLTFLSSQDSAKPLGLLSTAETTIPDHGVLQKPLDHIREGTLNKIPEGRQAAP</sequence>
<protein>
    <submittedName>
        <fullName evidence="1">Uncharacterized protein</fullName>
    </submittedName>
</protein>
<keyword evidence="2" id="KW-1185">Reference proteome</keyword>
<evidence type="ECO:0000313" key="2">
    <source>
        <dbReference type="Proteomes" id="UP000314294"/>
    </source>
</evidence>
<accession>A0A4Z2I8Y7</accession>
<evidence type="ECO:0000313" key="1">
    <source>
        <dbReference type="EMBL" id="TNN74539.1"/>
    </source>
</evidence>
<dbReference type="EMBL" id="SRLO01000113">
    <property type="protein sequence ID" value="TNN74539.1"/>
    <property type="molecule type" value="Genomic_DNA"/>
</dbReference>
<gene>
    <name evidence="1" type="ORF">EYF80_015319</name>
</gene>
<dbReference type="Proteomes" id="UP000314294">
    <property type="component" value="Unassembled WGS sequence"/>
</dbReference>
<reference evidence="1 2" key="1">
    <citation type="submission" date="2019-03" db="EMBL/GenBank/DDBJ databases">
        <title>First draft genome of Liparis tanakae, snailfish: a comprehensive survey of snailfish specific genes.</title>
        <authorList>
            <person name="Kim W."/>
            <person name="Song I."/>
            <person name="Jeong J.-H."/>
            <person name="Kim D."/>
            <person name="Kim S."/>
            <person name="Ryu S."/>
            <person name="Song J.Y."/>
            <person name="Lee S.K."/>
        </authorList>
    </citation>
    <scope>NUCLEOTIDE SEQUENCE [LARGE SCALE GENOMIC DNA]</scope>
    <source>
        <tissue evidence="1">Muscle</tissue>
    </source>
</reference>
<organism evidence="1 2">
    <name type="scientific">Liparis tanakae</name>
    <name type="common">Tanaka's snailfish</name>
    <dbReference type="NCBI Taxonomy" id="230148"/>
    <lineage>
        <taxon>Eukaryota</taxon>
        <taxon>Metazoa</taxon>
        <taxon>Chordata</taxon>
        <taxon>Craniata</taxon>
        <taxon>Vertebrata</taxon>
        <taxon>Euteleostomi</taxon>
        <taxon>Actinopterygii</taxon>
        <taxon>Neopterygii</taxon>
        <taxon>Teleostei</taxon>
        <taxon>Neoteleostei</taxon>
        <taxon>Acanthomorphata</taxon>
        <taxon>Eupercaria</taxon>
        <taxon>Perciformes</taxon>
        <taxon>Cottioidei</taxon>
        <taxon>Cottales</taxon>
        <taxon>Liparidae</taxon>
        <taxon>Liparis</taxon>
    </lineage>
</organism>
<proteinExistence type="predicted"/>
<dbReference type="AlphaFoldDB" id="A0A4Z2I8Y7"/>